<feature type="chain" id="PRO_5002670095" description="PXPV repeat-containing protein" evidence="1">
    <location>
        <begin position="28"/>
        <end position="97"/>
    </location>
</feature>
<evidence type="ECO:0000256" key="1">
    <source>
        <dbReference type="SAM" id="SignalP"/>
    </source>
</evidence>
<keyword evidence="1" id="KW-0732">Signal</keyword>
<accession>A4JE03</accession>
<sequence length="97" mass="10705">MERNMNKRGLAVWLGGAALVASGSAMAGHVDLSVGIGVPVAPVYVEPAPVYVAPQPAVVAYPGYGYGDYGDDDDDGYRKWRKHYYKHWRKHHDDDDD</sequence>
<organism evidence="2 3">
    <name type="scientific">Burkholderia vietnamiensis (strain G4 / LMG 22486)</name>
    <name type="common">Burkholderia cepacia (strain R1808)</name>
    <dbReference type="NCBI Taxonomy" id="269482"/>
    <lineage>
        <taxon>Bacteria</taxon>
        <taxon>Pseudomonadati</taxon>
        <taxon>Pseudomonadota</taxon>
        <taxon>Betaproteobacteria</taxon>
        <taxon>Burkholderiales</taxon>
        <taxon>Burkholderiaceae</taxon>
        <taxon>Burkholderia</taxon>
        <taxon>Burkholderia cepacia complex</taxon>
    </lineage>
</organism>
<dbReference type="AlphaFoldDB" id="A4JE03"/>
<dbReference type="KEGG" id="bvi:Bcep1808_1498"/>
<dbReference type="Proteomes" id="UP000002287">
    <property type="component" value="Chromosome 1"/>
</dbReference>
<protein>
    <recommendedName>
        <fullName evidence="4">PXPV repeat-containing protein</fullName>
    </recommendedName>
</protein>
<dbReference type="eggNOG" id="ENOG5033A3X">
    <property type="taxonomic scope" value="Bacteria"/>
</dbReference>
<dbReference type="Pfam" id="PF12778">
    <property type="entry name" value="PXPV"/>
    <property type="match status" value="1"/>
</dbReference>
<feature type="signal peptide" evidence="1">
    <location>
        <begin position="1"/>
        <end position="27"/>
    </location>
</feature>
<dbReference type="HOGENOM" id="CLU_129162_3_0_4"/>
<name>A4JE03_BURVG</name>
<reference evidence="3" key="1">
    <citation type="submission" date="2007-03" db="EMBL/GenBank/DDBJ databases">
        <title>Complete sequence of chromosome 1 of Burkholderia vietnamiensis G4.</title>
        <authorList>
            <consortium name="US DOE Joint Genome Institute"/>
            <person name="Copeland A."/>
            <person name="Lucas S."/>
            <person name="Lapidus A."/>
            <person name="Barry K."/>
            <person name="Detter J.C."/>
            <person name="Glavina del Rio T."/>
            <person name="Hammon N."/>
            <person name="Israni S."/>
            <person name="Dalin E."/>
            <person name="Tice H."/>
            <person name="Pitluck S."/>
            <person name="Chain P."/>
            <person name="Malfatti S."/>
            <person name="Shin M."/>
            <person name="Vergez L."/>
            <person name="Schmutz J."/>
            <person name="Larimer F."/>
            <person name="Land M."/>
            <person name="Hauser L."/>
            <person name="Kyrpides N."/>
            <person name="Tiedje J."/>
            <person name="Richardson P."/>
        </authorList>
    </citation>
    <scope>NUCLEOTIDE SEQUENCE [LARGE SCALE GENOMIC DNA]</scope>
    <source>
        <strain evidence="3">G4 / LMG 22486</strain>
    </source>
</reference>
<evidence type="ECO:0008006" key="4">
    <source>
        <dbReference type="Google" id="ProtNLM"/>
    </source>
</evidence>
<dbReference type="InterPro" id="IPR024446">
    <property type="entry name" value="PXPV"/>
</dbReference>
<dbReference type="EMBL" id="CP000614">
    <property type="protein sequence ID" value="ABO54506.1"/>
    <property type="molecule type" value="Genomic_DNA"/>
</dbReference>
<gene>
    <name evidence="2" type="ordered locus">Bcep1808_1498</name>
</gene>
<evidence type="ECO:0000313" key="2">
    <source>
        <dbReference type="EMBL" id="ABO54506.1"/>
    </source>
</evidence>
<evidence type="ECO:0000313" key="3">
    <source>
        <dbReference type="Proteomes" id="UP000002287"/>
    </source>
</evidence>
<proteinExistence type="predicted"/>